<dbReference type="OrthoDB" id="3437411at2759"/>
<proteinExistence type="predicted"/>
<dbReference type="Proteomes" id="UP000567885">
    <property type="component" value="Unassembled WGS sequence"/>
</dbReference>
<dbReference type="EMBL" id="JAAGWQ010000016">
    <property type="protein sequence ID" value="KAF5678699.1"/>
    <property type="molecule type" value="Genomic_DNA"/>
</dbReference>
<dbReference type="AlphaFoldDB" id="A0A8H5TUN7"/>
<organism evidence="1 2">
    <name type="scientific">Fusarium heterosporum</name>
    <dbReference type="NCBI Taxonomy" id="42747"/>
    <lineage>
        <taxon>Eukaryota</taxon>
        <taxon>Fungi</taxon>
        <taxon>Dikarya</taxon>
        <taxon>Ascomycota</taxon>
        <taxon>Pezizomycotina</taxon>
        <taxon>Sordariomycetes</taxon>
        <taxon>Hypocreomycetidae</taxon>
        <taxon>Hypocreales</taxon>
        <taxon>Nectriaceae</taxon>
        <taxon>Fusarium</taxon>
        <taxon>Fusarium heterosporum species complex</taxon>
    </lineage>
</organism>
<protein>
    <submittedName>
        <fullName evidence="1">Uncharacterized protein</fullName>
    </submittedName>
</protein>
<accession>A0A8H5TUN7</accession>
<sequence>MWSKQMFKALHPRALPCRSLLPSFAPRLRRSTYAMRCLSTDSVPNYSRVRISSNKDIEQLYCLLQAFIQDPSRTQHVTEVVIQAWDWNQNTQSLSYQDEVEERIGYEELLDDPELRLRRYAGRLDLDEETNTLVTKSLDWKRREHDLRIQNEMEFASALIILLFSLCENISSLYLTECYHQKPVWDYLLRGNYGQMRKPPLQKLKNVHLMNNVWIEERAYDSIEILQYIQLVHRLPALELVTIDAILPYEAERGFFVPGTGNMKKMEITHCDMTGEFLAVIISIPKALEELKLSIGGLWGPDGGLPIIRPSHIGRALWAHRNSLRMLDIDLSVLVHGQFDQNYETKDAVNEEYDESDPEEEYQYDEYGRDRIALDKEISIKREEVDFKIYDPTIGSFHDFPHLTHLSISINTLLGPANTLETPNQLVEPAPFRPINGLPPNLEYLCIYGYVRGKEVDVDGLIDELLAGKDEKLPRLKVIKGIHEHIPCLGDIHGRGDEPDEDKVYVRENLKFEWKVVCQSNESAQGAKD</sequence>
<dbReference type="SUPFAM" id="SSF52047">
    <property type="entry name" value="RNI-like"/>
    <property type="match status" value="1"/>
</dbReference>
<reference evidence="1 2" key="1">
    <citation type="submission" date="2020-05" db="EMBL/GenBank/DDBJ databases">
        <title>Identification and distribution of gene clusters putatively required for synthesis of sphingolipid metabolism inhibitors in phylogenetically diverse species of the filamentous fungus Fusarium.</title>
        <authorList>
            <person name="Kim H.-S."/>
            <person name="Busman M."/>
            <person name="Brown D.W."/>
            <person name="Divon H."/>
            <person name="Uhlig S."/>
            <person name="Proctor R.H."/>
        </authorList>
    </citation>
    <scope>NUCLEOTIDE SEQUENCE [LARGE SCALE GENOMIC DNA]</scope>
    <source>
        <strain evidence="1 2">NRRL 20693</strain>
    </source>
</reference>
<evidence type="ECO:0000313" key="1">
    <source>
        <dbReference type="EMBL" id="KAF5678699.1"/>
    </source>
</evidence>
<gene>
    <name evidence="1" type="ORF">FHETE_1140</name>
</gene>
<keyword evidence="2" id="KW-1185">Reference proteome</keyword>
<name>A0A8H5TUN7_FUSHE</name>
<comment type="caution">
    <text evidence="1">The sequence shown here is derived from an EMBL/GenBank/DDBJ whole genome shotgun (WGS) entry which is preliminary data.</text>
</comment>
<evidence type="ECO:0000313" key="2">
    <source>
        <dbReference type="Proteomes" id="UP000567885"/>
    </source>
</evidence>